<organism evidence="1">
    <name type="scientific">marine metagenome</name>
    <dbReference type="NCBI Taxonomy" id="408172"/>
    <lineage>
        <taxon>unclassified sequences</taxon>
        <taxon>metagenomes</taxon>
        <taxon>ecological metagenomes</taxon>
    </lineage>
</organism>
<feature type="non-terminal residue" evidence="1">
    <location>
        <position position="42"/>
    </location>
</feature>
<feature type="non-terminal residue" evidence="1">
    <location>
        <position position="1"/>
    </location>
</feature>
<gene>
    <name evidence="1" type="ORF">METZ01_LOCUS199289</name>
</gene>
<name>A0A382E7M0_9ZZZZ</name>
<proteinExistence type="predicted"/>
<reference evidence="1" key="1">
    <citation type="submission" date="2018-05" db="EMBL/GenBank/DDBJ databases">
        <authorList>
            <person name="Lanie J.A."/>
            <person name="Ng W.-L."/>
            <person name="Kazmierczak K.M."/>
            <person name="Andrzejewski T.M."/>
            <person name="Davidsen T.M."/>
            <person name="Wayne K.J."/>
            <person name="Tettelin H."/>
            <person name="Glass J.I."/>
            <person name="Rusch D."/>
            <person name="Podicherti R."/>
            <person name="Tsui H.-C.T."/>
            <person name="Winkler M.E."/>
        </authorList>
    </citation>
    <scope>NUCLEOTIDE SEQUENCE</scope>
</reference>
<accession>A0A382E7M0</accession>
<dbReference type="EMBL" id="UINC01043019">
    <property type="protein sequence ID" value="SVB46435.1"/>
    <property type="molecule type" value="Genomic_DNA"/>
</dbReference>
<dbReference type="AlphaFoldDB" id="A0A382E7M0"/>
<protein>
    <submittedName>
        <fullName evidence="1">Uncharacterized protein</fullName>
    </submittedName>
</protein>
<evidence type="ECO:0000313" key="1">
    <source>
        <dbReference type="EMBL" id="SVB46435.1"/>
    </source>
</evidence>
<sequence>VNDSQHYWTNRPDAASRLGEVSLLLPDVDLQLTTDRGVFSAD</sequence>